<dbReference type="Proteomes" id="UP000006044">
    <property type="component" value="Unassembled WGS sequence"/>
</dbReference>
<protein>
    <submittedName>
        <fullName evidence="2">Uncharacterized protein</fullName>
    </submittedName>
</protein>
<evidence type="ECO:0000313" key="2">
    <source>
        <dbReference type="EMBL" id="EJZ62977.1"/>
    </source>
</evidence>
<accession>K0WUN9</accession>
<sequence length="92" mass="10996">MQDKTNPFAFYAGLHLLFAFYANIVKGECRDKRELYFRFDYAEPNSIFVFTNIVKDECKGKRKSHFRLGYAETNPTLYKYRYFLGGQTRRIV</sequence>
<dbReference type="HOGENOM" id="CLU_2407321_0_0_10"/>
<evidence type="ECO:0000313" key="3">
    <source>
        <dbReference type="Proteomes" id="UP000006044"/>
    </source>
</evidence>
<proteinExistence type="predicted"/>
<comment type="caution">
    <text evidence="2">The sequence shown here is derived from an EMBL/GenBank/DDBJ whole genome shotgun (WGS) entry which is preliminary data.</text>
</comment>
<dbReference type="EMBL" id="ADLE01000015">
    <property type="protein sequence ID" value="EJZ62977.1"/>
    <property type="molecule type" value="Genomic_DNA"/>
</dbReference>
<gene>
    <name evidence="2" type="ORF">HMPREF9448_02331</name>
</gene>
<keyword evidence="3" id="KW-1185">Reference proteome</keyword>
<dbReference type="STRING" id="742726.HMPREF9448_02331"/>
<organism evidence="2 3">
    <name type="scientific">Barnesiella intestinihominis YIT 11860</name>
    <dbReference type="NCBI Taxonomy" id="742726"/>
    <lineage>
        <taxon>Bacteria</taxon>
        <taxon>Pseudomonadati</taxon>
        <taxon>Bacteroidota</taxon>
        <taxon>Bacteroidia</taxon>
        <taxon>Bacteroidales</taxon>
        <taxon>Barnesiellaceae</taxon>
        <taxon>Barnesiella</taxon>
    </lineage>
</organism>
<keyword evidence="1" id="KW-0472">Membrane</keyword>
<name>K0WUN9_9BACT</name>
<keyword evidence="1" id="KW-1133">Transmembrane helix</keyword>
<feature type="transmembrane region" description="Helical" evidence="1">
    <location>
        <begin position="6"/>
        <end position="25"/>
    </location>
</feature>
<dbReference type="AlphaFoldDB" id="K0WUN9"/>
<keyword evidence="1" id="KW-0812">Transmembrane</keyword>
<reference evidence="2 3" key="1">
    <citation type="submission" date="2012-08" db="EMBL/GenBank/DDBJ databases">
        <title>The Genome Sequence of Barnesiella intestinihominis YIT 11860.</title>
        <authorList>
            <consortium name="The Broad Institute Genome Sequencing Platform"/>
            <person name="Earl A."/>
            <person name="Ward D."/>
            <person name="Feldgarden M."/>
            <person name="Gevers D."/>
            <person name="Morotomi M."/>
            <person name="Walker B."/>
            <person name="Young S.K."/>
            <person name="Zeng Q."/>
            <person name="Gargeya S."/>
            <person name="Fitzgerald M."/>
            <person name="Haas B."/>
            <person name="Abouelleil A."/>
            <person name="Alvarado L."/>
            <person name="Arachchi H.M."/>
            <person name="Berlin A.M."/>
            <person name="Chapman S.B."/>
            <person name="Goldberg J."/>
            <person name="Griggs A."/>
            <person name="Gujja S."/>
            <person name="Hansen M."/>
            <person name="Howarth C."/>
            <person name="Imamovic A."/>
            <person name="Larimer J."/>
            <person name="McCowen C."/>
            <person name="Montmayeur A."/>
            <person name="Murphy C."/>
            <person name="Neiman D."/>
            <person name="Pearson M."/>
            <person name="Priest M."/>
            <person name="Roberts A."/>
            <person name="Saif S."/>
            <person name="Shea T."/>
            <person name="Sisk P."/>
            <person name="Sykes S."/>
            <person name="Wortman J."/>
            <person name="Nusbaum C."/>
            <person name="Birren B."/>
        </authorList>
    </citation>
    <scope>NUCLEOTIDE SEQUENCE [LARGE SCALE GENOMIC DNA]</scope>
    <source>
        <strain evidence="2 3">YIT 11860</strain>
    </source>
</reference>
<evidence type="ECO:0000256" key="1">
    <source>
        <dbReference type="SAM" id="Phobius"/>
    </source>
</evidence>